<accession>A0A811UGV6</accession>
<evidence type="ECO:0000313" key="3">
    <source>
        <dbReference type="Proteomes" id="UP000606786"/>
    </source>
</evidence>
<reference evidence="2" key="1">
    <citation type="submission" date="2020-11" db="EMBL/GenBank/DDBJ databases">
        <authorList>
            <person name="Whitehead M."/>
        </authorList>
    </citation>
    <scope>NUCLEOTIDE SEQUENCE</scope>
    <source>
        <strain evidence="2">EGII</strain>
    </source>
</reference>
<keyword evidence="3" id="KW-1185">Reference proteome</keyword>
<dbReference type="OrthoDB" id="8030445at2759"/>
<feature type="region of interest" description="Disordered" evidence="1">
    <location>
        <begin position="80"/>
        <end position="100"/>
    </location>
</feature>
<dbReference type="EMBL" id="CAJHJT010000012">
    <property type="protein sequence ID" value="CAD6997097.1"/>
    <property type="molecule type" value="Genomic_DNA"/>
</dbReference>
<organism evidence="2 3">
    <name type="scientific">Ceratitis capitata</name>
    <name type="common">Mediterranean fruit fly</name>
    <name type="synonym">Tephritis capitata</name>
    <dbReference type="NCBI Taxonomy" id="7213"/>
    <lineage>
        <taxon>Eukaryota</taxon>
        <taxon>Metazoa</taxon>
        <taxon>Ecdysozoa</taxon>
        <taxon>Arthropoda</taxon>
        <taxon>Hexapoda</taxon>
        <taxon>Insecta</taxon>
        <taxon>Pterygota</taxon>
        <taxon>Neoptera</taxon>
        <taxon>Endopterygota</taxon>
        <taxon>Diptera</taxon>
        <taxon>Brachycera</taxon>
        <taxon>Muscomorpha</taxon>
        <taxon>Tephritoidea</taxon>
        <taxon>Tephritidae</taxon>
        <taxon>Ceratitis</taxon>
        <taxon>Ceratitis</taxon>
    </lineage>
</organism>
<feature type="region of interest" description="Disordered" evidence="1">
    <location>
        <begin position="326"/>
        <end position="371"/>
    </location>
</feature>
<gene>
    <name evidence="2" type="ORF">CCAP1982_LOCUS5749</name>
</gene>
<dbReference type="Proteomes" id="UP000606786">
    <property type="component" value="Unassembled WGS sequence"/>
</dbReference>
<evidence type="ECO:0000313" key="2">
    <source>
        <dbReference type="EMBL" id="CAD6997097.1"/>
    </source>
</evidence>
<sequence length="466" mass="51163">MLGTLVDTASTRQHPPKPSQLITAKWTIVELHITCYSFKLLLLLLGAVVAPAVATSNFRHFCQNCEEEVWEEVPCPEITTTTSTTTTTTAPPTTGLPTTRRPYTTAYEYAKRTTTTKRPSVYRTTAAPPIAETTTPSSAYNKCYYECKVGCKEFCRKVTLNGASQKQITQITKTSHRVPNGQLNSEHVHQHRFVPDPHALYAPPVLPPTKPASATHFDYPQEPATEPIHQYAQPNLAYKVQSAVPHSPIVHMPTQPLPVSYPQQLPNVYDEAKVTNIYPDALLESSYSVDELTRLLQMENLSKNSATSYSQPAVYSTQGNVPLTPLAPTPIYHSPSPSHGGYLSPAPPSPAASKSLGTSSTPERKSPNACYKTDNYATSLVGSAEYQYDNYINKVTVESSELYSSLPALSATAHASNHQQSSSPLHYHSAYSNPTDEYMNSSPYLTHYTSPVTGYDPLPQPYAGSY</sequence>
<dbReference type="AlphaFoldDB" id="A0A811UGV6"/>
<comment type="caution">
    <text evidence="2">The sequence shown here is derived from an EMBL/GenBank/DDBJ whole genome shotgun (WGS) entry which is preliminary data.</text>
</comment>
<evidence type="ECO:0000256" key="1">
    <source>
        <dbReference type="SAM" id="MobiDB-lite"/>
    </source>
</evidence>
<proteinExistence type="predicted"/>
<protein>
    <submittedName>
        <fullName evidence="2">(Mediterranean fruit fly) hypothetical protein</fullName>
    </submittedName>
</protein>
<name>A0A811UGV6_CERCA</name>